<evidence type="ECO:0000313" key="3">
    <source>
        <dbReference type="Proteomes" id="UP001156873"/>
    </source>
</evidence>
<dbReference type="Proteomes" id="UP001156873">
    <property type="component" value="Unassembled WGS sequence"/>
</dbReference>
<dbReference type="EMBL" id="JARXRO010000009">
    <property type="protein sequence ID" value="MDH5832700.1"/>
    <property type="molecule type" value="Genomic_DNA"/>
</dbReference>
<name>A0ABT6JPV5_9GAMM</name>
<accession>A0ABT6JPV5</accession>
<organism evidence="2 3">
    <name type="scientific">Luteimonas kalidii</name>
    <dbReference type="NCBI Taxonomy" id="3042025"/>
    <lineage>
        <taxon>Bacteria</taxon>
        <taxon>Pseudomonadati</taxon>
        <taxon>Pseudomonadota</taxon>
        <taxon>Gammaproteobacteria</taxon>
        <taxon>Lysobacterales</taxon>
        <taxon>Lysobacteraceae</taxon>
        <taxon>Luteimonas</taxon>
    </lineage>
</organism>
<gene>
    <name evidence="2" type="ORF">QFW81_01960</name>
</gene>
<comment type="caution">
    <text evidence="2">The sequence shown here is derived from an EMBL/GenBank/DDBJ whole genome shotgun (WGS) entry which is preliminary data.</text>
</comment>
<feature type="region of interest" description="Disordered" evidence="1">
    <location>
        <begin position="68"/>
        <end position="88"/>
    </location>
</feature>
<proteinExistence type="predicted"/>
<feature type="region of interest" description="Disordered" evidence="1">
    <location>
        <begin position="1"/>
        <end position="21"/>
    </location>
</feature>
<evidence type="ECO:0000256" key="1">
    <source>
        <dbReference type="SAM" id="MobiDB-lite"/>
    </source>
</evidence>
<keyword evidence="3" id="KW-1185">Reference proteome</keyword>
<evidence type="ECO:0000313" key="2">
    <source>
        <dbReference type="EMBL" id="MDH5832700.1"/>
    </source>
</evidence>
<sequence>MSVPAFDPPAGATRYASDDASTDRVALAFADLHAALRTLGDGRWSPTYYRVADGSDWSALRDQLGQQARTAGWEPHPGLGATGTGGYPRQAWSDGRHVVAAAMVVPPTGSDGATVLMVLTPRE</sequence>
<dbReference type="RefSeq" id="WP_280576882.1">
    <property type="nucleotide sequence ID" value="NZ_JARXRO010000009.1"/>
</dbReference>
<reference evidence="2 3" key="1">
    <citation type="submission" date="2023-04" db="EMBL/GenBank/DDBJ databases">
        <title>Luteimonas sp. M1R5S59.</title>
        <authorList>
            <person name="Sun J.-Q."/>
        </authorList>
    </citation>
    <scope>NUCLEOTIDE SEQUENCE [LARGE SCALE GENOMIC DNA]</scope>
    <source>
        <strain evidence="2 3">M1R5S59</strain>
    </source>
</reference>
<protein>
    <submittedName>
        <fullName evidence="2">Uncharacterized protein</fullName>
    </submittedName>
</protein>